<gene>
    <name evidence="1" type="ORF">OsI_28625</name>
</gene>
<dbReference type="Gramene" id="BGIOSGA027269-TA">
    <property type="protein sequence ID" value="BGIOSGA027269-PA"/>
    <property type="gene ID" value="BGIOSGA027269"/>
</dbReference>
<dbReference type="HOGENOM" id="CLU_2658894_0_0_1"/>
<dbReference type="Proteomes" id="UP000007015">
    <property type="component" value="Chromosome 8"/>
</dbReference>
<protein>
    <submittedName>
        <fullName evidence="1">Uncharacterized protein</fullName>
    </submittedName>
</protein>
<reference evidence="1 2" key="1">
    <citation type="journal article" date="2005" name="PLoS Biol.">
        <title>The genomes of Oryza sativa: a history of duplications.</title>
        <authorList>
            <person name="Yu J."/>
            <person name="Wang J."/>
            <person name="Lin W."/>
            <person name="Li S."/>
            <person name="Li H."/>
            <person name="Zhou J."/>
            <person name="Ni P."/>
            <person name="Dong W."/>
            <person name="Hu S."/>
            <person name="Zeng C."/>
            <person name="Zhang J."/>
            <person name="Zhang Y."/>
            <person name="Li R."/>
            <person name="Xu Z."/>
            <person name="Li S."/>
            <person name="Li X."/>
            <person name="Zheng H."/>
            <person name="Cong L."/>
            <person name="Lin L."/>
            <person name="Yin J."/>
            <person name="Geng J."/>
            <person name="Li G."/>
            <person name="Shi J."/>
            <person name="Liu J."/>
            <person name="Lv H."/>
            <person name="Li J."/>
            <person name="Wang J."/>
            <person name="Deng Y."/>
            <person name="Ran L."/>
            <person name="Shi X."/>
            <person name="Wang X."/>
            <person name="Wu Q."/>
            <person name="Li C."/>
            <person name="Ren X."/>
            <person name="Wang J."/>
            <person name="Wang X."/>
            <person name="Li D."/>
            <person name="Liu D."/>
            <person name="Zhang X."/>
            <person name="Ji Z."/>
            <person name="Zhao W."/>
            <person name="Sun Y."/>
            <person name="Zhang Z."/>
            <person name="Bao J."/>
            <person name="Han Y."/>
            <person name="Dong L."/>
            <person name="Ji J."/>
            <person name="Chen P."/>
            <person name="Wu S."/>
            <person name="Liu J."/>
            <person name="Xiao Y."/>
            <person name="Bu D."/>
            <person name="Tan J."/>
            <person name="Yang L."/>
            <person name="Ye C."/>
            <person name="Zhang J."/>
            <person name="Xu J."/>
            <person name="Zhou Y."/>
            <person name="Yu Y."/>
            <person name="Zhang B."/>
            <person name="Zhuang S."/>
            <person name="Wei H."/>
            <person name="Liu B."/>
            <person name="Lei M."/>
            <person name="Yu H."/>
            <person name="Li Y."/>
            <person name="Xu H."/>
            <person name="Wei S."/>
            <person name="He X."/>
            <person name="Fang L."/>
            <person name="Zhang Z."/>
            <person name="Zhang Y."/>
            <person name="Huang X."/>
            <person name="Su Z."/>
            <person name="Tong W."/>
            <person name="Li J."/>
            <person name="Tong Z."/>
            <person name="Li S."/>
            <person name="Ye J."/>
            <person name="Wang L."/>
            <person name="Fang L."/>
            <person name="Lei T."/>
            <person name="Chen C."/>
            <person name="Chen H."/>
            <person name="Xu Z."/>
            <person name="Li H."/>
            <person name="Huang H."/>
            <person name="Zhang F."/>
            <person name="Xu H."/>
            <person name="Li N."/>
            <person name="Zhao C."/>
            <person name="Li S."/>
            <person name="Dong L."/>
            <person name="Huang Y."/>
            <person name="Li L."/>
            <person name="Xi Y."/>
            <person name="Qi Q."/>
            <person name="Li W."/>
            <person name="Zhang B."/>
            <person name="Hu W."/>
            <person name="Zhang Y."/>
            <person name="Tian X."/>
            <person name="Jiao Y."/>
            <person name="Liang X."/>
            <person name="Jin J."/>
            <person name="Gao L."/>
            <person name="Zheng W."/>
            <person name="Hao B."/>
            <person name="Liu S."/>
            <person name="Wang W."/>
            <person name="Yuan L."/>
            <person name="Cao M."/>
            <person name="McDermott J."/>
            <person name="Samudrala R."/>
            <person name="Wang J."/>
            <person name="Wong G.K."/>
            <person name="Yang H."/>
        </authorList>
    </citation>
    <scope>NUCLEOTIDE SEQUENCE [LARGE SCALE GENOMIC DNA]</scope>
    <source>
        <strain evidence="2">cv. 93-11</strain>
    </source>
</reference>
<dbReference type="AlphaFoldDB" id="B8B980"/>
<proteinExistence type="predicted"/>
<sequence length="76" mass="8222">MEVARWMEEVVPDPLVAVHRAPSLSTRPSVVAVVVKVAKAPPLSLSSSSPLSRRCRAAALVPHLHHPTGIREEKRG</sequence>
<dbReference type="EMBL" id="CM000133">
    <property type="protein sequence ID" value="EEC83272.1"/>
    <property type="molecule type" value="Genomic_DNA"/>
</dbReference>
<keyword evidence="2" id="KW-1185">Reference proteome</keyword>
<name>B8B980_ORYSI</name>
<evidence type="ECO:0000313" key="2">
    <source>
        <dbReference type="Proteomes" id="UP000007015"/>
    </source>
</evidence>
<evidence type="ECO:0000313" key="1">
    <source>
        <dbReference type="EMBL" id="EEC83272.1"/>
    </source>
</evidence>
<accession>B8B980</accession>
<organism evidence="1 2">
    <name type="scientific">Oryza sativa subsp. indica</name>
    <name type="common">Rice</name>
    <dbReference type="NCBI Taxonomy" id="39946"/>
    <lineage>
        <taxon>Eukaryota</taxon>
        <taxon>Viridiplantae</taxon>
        <taxon>Streptophyta</taxon>
        <taxon>Embryophyta</taxon>
        <taxon>Tracheophyta</taxon>
        <taxon>Spermatophyta</taxon>
        <taxon>Magnoliopsida</taxon>
        <taxon>Liliopsida</taxon>
        <taxon>Poales</taxon>
        <taxon>Poaceae</taxon>
        <taxon>BOP clade</taxon>
        <taxon>Oryzoideae</taxon>
        <taxon>Oryzeae</taxon>
        <taxon>Oryzinae</taxon>
        <taxon>Oryza</taxon>
        <taxon>Oryza sativa</taxon>
    </lineage>
</organism>